<reference evidence="2" key="1">
    <citation type="journal article" date="2019" name="Int. J. Syst. Evol. Microbiol.">
        <title>The Global Catalogue of Microorganisms (GCM) 10K type strain sequencing project: providing services to taxonomists for standard genome sequencing and annotation.</title>
        <authorList>
            <consortium name="The Broad Institute Genomics Platform"/>
            <consortium name="The Broad Institute Genome Sequencing Center for Infectious Disease"/>
            <person name="Wu L."/>
            <person name="Ma J."/>
        </authorList>
    </citation>
    <scope>NUCLEOTIDE SEQUENCE [LARGE SCALE GENOMIC DNA]</scope>
    <source>
        <strain evidence="2">CGMCC 1.15342</strain>
    </source>
</reference>
<proteinExistence type="predicted"/>
<dbReference type="InterPro" id="IPR027417">
    <property type="entry name" value="P-loop_NTPase"/>
</dbReference>
<dbReference type="InterPro" id="IPR056955">
    <property type="entry name" value="ORC-CDC6-like"/>
</dbReference>
<dbReference type="Pfam" id="PF24389">
    <property type="entry name" value="ORC-CDC6-like"/>
    <property type="match status" value="1"/>
</dbReference>
<evidence type="ECO:0000313" key="2">
    <source>
        <dbReference type="Proteomes" id="UP000597338"/>
    </source>
</evidence>
<sequence>MNIRQENPLAQNRAEELGFDLWEEFVIPPFYDNLDLLTARKPRVIVGGRGCGKTSLLRFLCHQTQFSPKRTDIIQDDLKHIGLYWKIDTQFAKQLSKRSLENETWEKAFEHMATLLISQEVLKSVESIASSSFADFDQIKLENLDFNILDSFNKAIPGNFHKLKTFLRREFNTFQTWVGSIRQIEHPVFLPKIFVNELLTELILQAPAFKNSNFFVYIDEYENLLEEQQKLINTWLKHSEIPLVFNLAMKRNSFAEKQTIGKEQLSEIHDYREYDLESYYEGAISFDLFAAEILFLRLMKIENNIVDSPISISDLRSSSSESLKRRRSPEYKSKVLKAANGFLPSISPDSIAENILKDTVLRNRHETLLKQSLRSQAAKIKPEKLISYKQPAATIIIPSLLSRKGVKVDDILFELGKLENGEKNKFTGNTGWLHNNLFGCILLIYEPLGRTCPLYAGFDSFCLLSKTNLRHFLELCFKSITNERLSSSISLRQISVKSQADAAKQASSSFLKEVKSFGNFGNKLHTIVLRLGTYFKYAQKRITQSEPEQNHFSVKGVLNSEAQSLLQEAIKWSVFYENKITKQKGGKSKLETEDFEYVLNPIYAPYFHISYRKKRRFDLQPSQIETIICGNFEDFESFLRMTLKKWNMLPISDELNLFSNLTPFEYGN</sequence>
<dbReference type="EMBL" id="BMIK01000001">
    <property type="protein sequence ID" value="GGC14633.1"/>
    <property type="molecule type" value="Genomic_DNA"/>
</dbReference>
<dbReference type="SUPFAM" id="SSF52540">
    <property type="entry name" value="P-loop containing nucleoside triphosphate hydrolases"/>
    <property type="match status" value="1"/>
</dbReference>
<keyword evidence="2" id="KW-1185">Reference proteome</keyword>
<comment type="caution">
    <text evidence="1">The sequence shown here is derived from an EMBL/GenBank/DDBJ whole genome shotgun (WGS) entry which is preliminary data.</text>
</comment>
<name>A0ABQ1L1I6_9SPHI</name>
<organism evidence="1 2">
    <name type="scientific">Parapedobacter defluvii</name>
    <dbReference type="NCBI Taxonomy" id="2045106"/>
    <lineage>
        <taxon>Bacteria</taxon>
        <taxon>Pseudomonadati</taxon>
        <taxon>Bacteroidota</taxon>
        <taxon>Sphingobacteriia</taxon>
        <taxon>Sphingobacteriales</taxon>
        <taxon>Sphingobacteriaceae</taxon>
        <taxon>Parapedobacter</taxon>
    </lineage>
</organism>
<protein>
    <submittedName>
        <fullName evidence="1">Uncharacterized protein</fullName>
    </submittedName>
</protein>
<gene>
    <name evidence="1" type="ORF">GCM10011386_02960</name>
</gene>
<dbReference type="RefSeq" id="WP_188746667.1">
    <property type="nucleotide sequence ID" value="NZ_BMIK01000001.1"/>
</dbReference>
<accession>A0ABQ1L1I6</accession>
<evidence type="ECO:0000313" key="1">
    <source>
        <dbReference type="EMBL" id="GGC14633.1"/>
    </source>
</evidence>
<dbReference type="Proteomes" id="UP000597338">
    <property type="component" value="Unassembled WGS sequence"/>
</dbReference>